<protein>
    <submittedName>
        <fullName evidence="4">Transmembrane protein</fullName>
    </submittedName>
</protein>
<keyword evidence="2" id="KW-0812">Transmembrane</keyword>
<evidence type="ECO:0000313" key="4">
    <source>
        <dbReference type="WBParaSite" id="HCON_00085140-00001"/>
    </source>
</evidence>
<dbReference type="AlphaFoldDB" id="A0A7I4YF42"/>
<keyword evidence="3" id="KW-1185">Reference proteome</keyword>
<feature type="transmembrane region" description="Helical" evidence="2">
    <location>
        <begin position="61"/>
        <end position="81"/>
    </location>
</feature>
<reference evidence="4" key="1">
    <citation type="submission" date="2020-12" db="UniProtKB">
        <authorList>
            <consortium name="WormBaseParasite"/>
        </authorList>
    </citation>
    <scope>IDENTIFICATION</scope>
    <source>
        <strain evidence="4">MHco3</strain>
    </source>
</reference>
<keyword evidence="2" id="KW-0472">Membrane</keyword>
<sequence>MSIGPPISSSSESREEGGAENPGQVGYVFGLVSYEIVLLVIGIVTLIANMLPIIIDDDRSGLSFSYVGVKLIWCVFVLVGIARKVSVCMLLCMICNAFLVCFAVVDAAQWRGAQTITHWNRFVIPSIIVECFLCILADNLRIAYSYTVDK</sequence>
<feature type="transmembrane region" description="Helical" evidence="2">
    <location>
        <begin position="36"/>
        <end position="55"/>
    </location>
</feature>
<feature type="compositionally biased region" description="Low complexity" evidence="1">
    <location>
        <begin position="1"/>
        <end position="11"/>
    </location>
</feature>
<evidence type="ECO:0000313" key="3">
    <source>
        <dbReference type="Proteomes" id="UP000025227"/>
    </source>
</evidence>
<feature type="transmembrane region" description="Helical" evidence="2">
    <location>
        <begin position="88"/>
        <end position="110"/>
    </location>
</feature>
<feature type="region of interest" description="Disordered" evidence="1">
    <location>
        <begin position="1"/>
        <end position="20"/>
    </location>
</feature>
<evidence type="ECO:0000256" key="1">
    <source>
        <dbReference type="SAM" id="MobiDB-lite"/>
    </source>
</evidence>
<evidence type="ECO:0000256" key="2">
    <source>
        <dbReference type="SAM" id="Phobius"/>
    </source>
</evidence>
<feature type="transmembrane region" description="Helical" evidence="2">
    <location>
        <begin position="122"/>
        <end position="144"/>
    </location>
</feature>
<dbReference type="OrthoDB" id="5876495at2759"/>
<name>A0A7I4YF42_HAECO</name>
<proteinExistence type="predicted"/>
<dbReference type="WBParaSite" id="HCON_00085140-00001">
    <property type="protein sequence ID" value="HCON_00085140-00001"/>
    <property type="gene ID" value="HCON_00085140"/>
</dbReference>
<organism evidence="3 4">
    <name type="scientific">Haemonchus contortus</name>
    <name type="common">Barber pole worm</name>
    <dbReference type="NCBI Taxonomy" id="6289"/>
    <lineage>
        <taxon>Eukaryota</taxon>
        <taxon>Metazoa</taxon>
        <taxon>Ecdysozoa</taxon>
        <taxon>Nematoda</taxon>
        <taxon>Chromadorea</taxon>
        <taxon>Rhabditida</taxon>
        <taxon>Rhabditina</taxon>
        <taxon>Rhabditomorpha</taxon>
        <taxon>Strongyloidea</taxon>
        <taxon>Trichostrongylidae</taxon>
        <taxon>Haemonchus</taxon>
    </lineage>
</organism>
<accession>A0A7I4YF42</accession>
<keyword evidence="2" id="KW-1133">Transmembrane helix</keyword>
<dbReference type="Proteomes" id="UP000025227">
    <property type="component" value="Unplaced"/>
</dbReference>